<organism evidence="2 3">
    <name type="scientific">Candidatus Wildermuthbacteria bacterium RIFCSPLOWO2_02_FULL_47_9c</name>
    <dbReference type="NCBI Taxonomy" id="1802466"/>
    <lineage>
        <taxon>Bacteria</taxon>
        <taxon>Candidatus Wildermuthiibacteriota</taxon>
    </lineage>
</organism>
<keyword evidence="1" id="KW-1133">Transmembrane helix</keyword>
<keyword evidence="1" id="KW-0812">Transmembrane</keyword>
<evidence type="ECO:0000256" key="1">
    <source>
        <dbReference type="SAM" id="Phobius"/>
    </source>
</evidence>
<gene>
    <name evidence="2" type="ORF">A3J30_01180</name>
</gene>
<sequence length="295" mass="31523">MGRGISNGVKGLTLVEILVVFAIFGLLLGSSVVGLTVLRGGADLEAEARGLSRVLELARNRTIASEGAARYGVYVDTSVAPHRYVLFQGDDYLSRVSEEVYQLRDTIEFGAVSFGGGQEVVFNRIQGTTGNPGSAILRGKADPANARTVYVGSSGAVEIDSGAAPNDDDRVKDSRHVHIDYTRNPPIDTATEELILDFGTATEVIAISDYLAGGQIVWEGTIEVDGEEQKLKIHTHVLNSGFDSQFSVHRNRRLNTKPLSITLSGDITGKLIEYAADGEIISGGESIYVSAVIPQ</sequence>
<proteinExistence type="predicted"/>
<evidence type="ECO:0000313" key="3">
    <source>
        <dbReference type="Proteomes" id="UP000178222"/>
    </source>
</evidence>
<reference evidence="2 3" key="1">
    <citation type="journal article" date="2016" name="Nat. Commun.">
        <title>Thousands of microbial genomes shed light on interconnected biogeochemical processes in an aquifer system.</title>
        <authorList>
            <person name="Anantharaman K."/>
            <person name="Brown C.T."/>
            <person name="Hug L.A."/>
            <person name="Sharon I."/>
            <person name="Castelle C.J."/>
            <person name="Probst A.J."/>
            <person name="Thomas B.C."/>
            <person name="Singh A."/>
            <person name="Wilkins M.J."/>
            <person name="Karaoz U."/>
            <person name="Brodie E.L."/>
            <person name="Williams K.H."/>
            <person name="Hubbard S.S."/>
            <person name="Banfield J.F."/>
        </authorList>
    </citation>
    <scope>NUCLEOTIDE SEQUENCE [LARGE SCALE GENOMIC DNA]</scope>
</reference>
<evidence type="ECO:0000313" key="2">
    <source>
        <dbReference type="EMBL" id="OHA76311.1"/>
    </source>
</evidence>
<dbReference type="AlphaFoldDB" id="A0A1G2RW58"/>
<evidence type="ECO:0008006" key="4">
    <source>
        <dbReference type="Google" id="ProtNLM"/>
    </source>
</evidence>
<protein>
    <recommendedName>
        <fullName evidence="4">General secretion pathway GspH domain-containing protein</fullName>
    </recommendedName>
</protein>
<feature type="transmembrane region" description="Helical" evidence="1">
    <location>
        <begin position="12"/>
        <end position="38"/>
    </location>
</feature>
<name>A0A1G2RW58_9BACT</name>
<dbReference type="Proteomes" id="UP000178222">
    <property type="component" value="Unassembled WGS sequence"/>
</dbReference>
<comment type="caution">
    <text evidence="2">The sequence shown here is derived from an EMBL/GenBank/DDBJ whole genome shotgun (WGS) entry which is preliminary data.</text>
</comment>
<accession>A0A1G2RW58</accession>
<dbReference type="Pfam" id="PF07963">
    <property type="entry name" value="N_methyl"/>
    <property type="match status" value="1"/>
</dbReference>
<dbReference type="InterPro" id="IPR012902">
    <property type="entry name" value="N_methyl_site"/>
</dbReference>
<dbReference type="EMBL" id="MHUL01000036">
    <property type="protein sequence ID" value="OHA76311.1"/>
    <property type="molecule type" value="Genomic_DNA"/>
</dbReference>
<keyword evidence="1" id="KW-0472">Membrane</keyword>